<reference evidence="2" key="1">
    <citation type="submission" date="2023-03" db="EMBL/GenBank/DDBJ databases">
        <title>Massive genome expansion in bonnet fungi (Mycena s.s.) driven by repeated elements and novel gene families across ecological guilds.</title>
        <authorList>
            <consortium name="Lawrence Berkeley National Laboratory"/>
            <person name="Harder C.B."/>
            <person name="Miyauchi S."/>
            <person name="Viragh M."/>
            <person name="Kuo A."/>
            <person name="Thoen E."/>
            <person name="Andreopoulos B."/>
            <person name="Lu D."/>
            <person name="Skrede I."/>
            <person name="Drula E."/>
            <person name="Henrissat B."/>
            <person name="Morin E."/>
            <person name="Kohler A."/>
            <person name="Barry K."/>
            <person name="LaButti K."/>
            <person name="Morin E."/>
            <person name="Salamov A."/>
            <person name="Lipzen A."/>
            <person name="Mereny Z."/>
            <person name="Hegedus B."/>
            <person name="Baldrian P."/>
            <person name="Stursova M."/>
            <person name="Weitz H."/>
            <person name="Taylor A."/>
            <person name="Grigoriev I.V."/>
            <person name="Nagy L.G."/>
            <person name="Martin F."/>
            <person name="Kauserud H."/>
        </authorList>
    </citation>
    <scope>NUCLEOTIDE SEQUENCE</scope>
    <source>
        <strain evidence="2">9144</strain>
    </source>
</reference>
<dbReference type="Proteomes" id="UP001219525">
    <property type="component" value="Unassembled WGS sequence"/>
</dbReference>
<comment type="caution">
    <text evidence="2">The sequence shown here is derived from an EMBL/GenBank/DDBJ whole genome shotgun (WGS) entry which is preliminary data.</text>
</comment>
<gene>
    <name evidence="2" type="ORF">GGX14DRAFT_388454</name>
</gene>
<proteinExistence type="predicted"/>
<accession>A0AAD6VT13</accession>
<evidence type="ECO:0000313" key="2">
    <source>
        <dbReference type="EMBL" id="KAJ7221265.1"/>
    </source>
</evidence>
<evidence type="ECO:0000256" key="1">
    <source>
        <dbReference type="SAM" id="SignalP"/>
    </source>
</evidence>
<protein>
    <recommendedName>
        <fullName evidence="4">Hydrophobin</fullName>
    </recommendedName>
</protein>
<organism evidence="2 3">
    <name type="scientific">Mycena pura</name>
    <dbReference type="NCBI Taxonomy" id="153505"/>
    <lineage>
        <taxon>Eukaryota</taxon>
        <taxon>Fungi</taxon>
        <taxon>Dikarya</taxon>
        <taxon>Basidiomycota</taxon>
        <taxon>Agaricomycotina</taxon>
        <taxon>Agaricomycetes</taxon>
        <taxon>Agaricomycetidae</taxon>
        <taxon>Agaricales</taxon>
        <taxon>Marasmiineae</taxon>
        <taxon>Mycenaceae</taxon>
        <taxon>Mycena</taxon>
    </lineage>
</organism>
<keyword evidence="3" id="KW-1185">Reference proteome</keyword>
<feature type="chain" id="PRO_5042038607" description="Hydrophobin" evidence="1">
    <location>
        <begin position="20"/>
        <end position="230"/>
    </location>
</feature>
<feature type="signal peptide" evidence="1">
    <location>
        <begin position="1"/>
        <end position="19"/>
    </location>
</feature>
<evidence type="ECO:0000313" key="3">
    <source>
        <dbReference type="Proteomes" id="UP001219525"/>
    </source>
</evidence>
<dbReference type="EMBL" id="JARJCW010000008">
    <property type="protein sequence ID" value="KAJ7221265.1"/>
    <property type="molecule type" value="Genomic_DNA"/>
</dbReference>
<name>A0AAD6VT13_9AGAR</name>
<dbReference type="AlphaFoldDB" id="A0AAD6VT13"/>
<sequence>MHFSITYLLISVLALKVSSNPFSERRCNNVGGGCGNDADCCTGLACEESLLGGEGECVVCDTTGNICARQSDCCPGLTCTATSVGGVGIEISKFVGSFASCVNYKCIVHRYILCIASEAFFFVTVKCTEKPVKDSVVKIRRSQDSCIGEAISTQLNGFLHCSGPLMTLGVRQKERRVASTSVVAICIQADSLFDTGAGVELELATLNFFRGIICAAAGSLAPCEGGQIKR</sequence>
<evidence type="ECO:0008006" key="4">
    <source>
        <dbReference type="Google" id="ProtNLM"/>
    </source>
</evidence>
<keyword evidence="1" id="KW-0732">Signal</keyword>